<evidence type="ECO:0000256" key="5">
    <source>
        <dbReference type="ARBA" id="ARBA00022989"/>
    </source>
</evidence>
<keyword evidence="2" id="KW-1003">Cell membrane</keyword>
<proteinExistence type="inferred from homology"/>
<keyword evidence="5 7" id="KW-1133">Transmembrane helix</keyword>
<evidence type="ECO:0000256" key="4">
    <source>
        <dbReference type="ARBA" id="ARBA00022692"/>
    </source>
</evidence>
<protein>
    <submittedName>
        <fullName evidence="8">Prolipoprotein diacylglyceryl transferase</fullName>
    </submittedName>
</protein>
<feature type="transmembrane region" description="Helical" evidence="7">
    <location>
        <begin position="216"/>
        <end position="234"/>
    </location>
</feature>
<evidence type="ECO:0000256" key="1">
    <source>
        <dbReference type="ARBA" id="ARBA00007150"/>
    </source>
</evidence>
<evidence type="ECO:0000256" key="2">
    <source>
        <dbReference type="ARBA" id="ARBA00022475"/>
    </source>
</evidence>
<keyword evidence="6 7" id="KW-0472">Membrane</keyword>
<dbReference type="GO" id="GO:0042158">
    <property type="term" value="P:lipoprotein biosynthetic process"/>
    <property type="evidence" value="ECO:0007669"/>
    <property type="project" value="InterPro"/>
</dbReference>
<organism evidence="8 9">
    <name type="scientific">Cyanomargarita calcarea GSE-NOS-MK-12-04C</name>
    <dbReference type="NCBI Taxonomy" id="2839659"/>
    <lineage>
        <taxon>Bacteria</taxon>
        <taxon>Bacillati</taxon>
        <taxon>Cyanobacteriota</taxon>
        <taxon>Cyanophyceae</taxon>
        <taxon>Nostocales</taxon>
        <taxon>Cyanomargaritaceae</taxon>
        <taxon>Cyanomargarita</taxon>
    </lineage>
</organism>
<feature type="transmembrane region" description="Helical" evidence="7">
    <location>
        <begin position="49"/>
        <end position="68"/>
    </location>
</feature>
<evidence type="ECO:0000313" key="8">
    <source>
        <dbReference type="EMBL" id="MBW4671382.1"/>
    </source>
</evidence>
<feature type="transmembrane region" description="Helical" evidence="7">
    <location>
        <begin position="193"/>
        <end position="210"/>
    </location>
</feature>
<reference evidence="8" key="2">
    <citation type="journal article" date="2022" name="Microbiol. Resour. Announc.">
        <title>Metagenome Sequencing to Explore Phylogenomics of Terrestrial Cyanobacteria.</title>
        <authorList>
            <person name="Ward R.D."/>
            <person name="Stajich J.E."/>
            <person name="Johansen J.R."/>
            <person name="Huntemann M."/>
            <person name="Clum A."/>
            <person name="Foster B."/>
            <person name="Foster B."/>
            <person name="Roux S."/>
            <person name="Palaniappan K."/>
            <person name="Varghese N."/>
            <person name="Mukherjee S."/>
            <person name="Reddy T.B.K."/>
            <person name="Daum C."/>
            <person name="Copeland A."/>
            <person name="Chen I.A."/>
            <person name="Ivanova N.N."/>
            <person name="Kyrpides N.C."/>
            <person name="Shapiro N."/>
            <person name="Eloe-Fadrosh E.A."/>
            <person name="Pietrasiak N."/>
        </authorList>
    </citation>
    <scope>NUCLEOTIDE SEQUENCE</scope>
    <source>
        <strain evidence="8">GSE-NOS-MK-12-04C</strain>
    </source>
</reference>
<sequence>MIFPVYFWLGSLRIHPHFLFESIAYFVAFRLVLRNVKKDNIIASDRSSVIVGGMVGALVGAKLLVALQHLDLIWQNPQQLLLLILQGKTVVGAMLGGLIGVEITKKIIGVRESTGDVFVYPLILGTAIGRIGCFLTGLSDRTYGVATKLPWGIDFGDGVIRHPTQLYEIVFLILLMIFIHFRRHYEYQNGDLFKFYLVSYLSFRFLIDFIKPDFHPFFGMTAIQIACLFAIVFYHRSIPRMFHLNEGRRKKQEGRSKRF</sequence>
<evidence type="ECO:0000256" key="3">
    <source>
        <dbReference type="ARBA" id="ARBA00022679"/>
    </source>
</evidence>
<evidence type="ECO:0000256" key="7">
    <source>
        <dbReference type="SAM" id="Phobius"/>
    </source>
</evidence>
<dbReference type="Pfam" id="PF01790">
    <property type="entry name" value="LGT"/>
    <property type="match status" value="1"/>
</dbReference>
<dbReference type="EMBL" id="JAHHGZ010000044">
    <property type="protein sequence ID" value="MBW4671382.1"/>
    <property type="molecule type" value="Genomic_DNA"/>
</dbReference>
<reference evidence="8" key="1">
    <citation type="submission" date="2021-05" db="EMBL/GenBank/DDBJ databases">
        <authorList>
            <person name="Pietrasiak N."/>
            <person name="Ward R."/>
            <person name="Stajich J.E."/>
            <person name="Kurbessoian T."/>
        </authorList>
    </citation>
    <scope>NUCLEOTIDE SEQUENCE</scope>
    <source>
        <strain evidence="8">GSE-NOS-MK-12-04C</strain>
    </source>
</reference>
<feature type="transmembrane region" description="Helical" evidence="7">
    <location>
        <begin position="80"/>
        <end position="101"/>
    </location>
</feature>
<name>A0A951UVX7_9CYAN</name>
<dbReference type="InterPro" id="IPR001640">
    <property type="entry name" value="Lgt"/>
</dbReference>
<dbReference type="AlphaFoldDB" id="A0A951UVX7"/>
<dbReference type="Proteomes" id="UP000729701">
    <property type="component" value="Unassembled WGS sequence"/>
</dbReference>
<keyword evidence="4 7" id="KW-0812">Transmembrane</keyword>
<keyword evidence="3 8" id="KW-0808">Transferase</keyword>
<comment type="caution">
    <text evidence="8">The sequence shown here is derived from an EMBL/GenBank/DDBJ whole genome shotgun (WGS) entry which is preliminary data.</text>
</comment>
<dbReference type="GO" id="GO:0008961">
    <property type="term" value="F:phosphatidylglycerol-prolipoprotein diacylglyceryl transferase activity"/>
    <property type="evidence" value="ECO:0007669"/>
    <property type="project" value="InterPro"/>
</dbReference>
<feature type="transmembrane region" description="Helical" evidence="7">
    <location>
        <begin position="164"/>
        <end position="181"/>
    </location>
</feature>
<gene>
    <name evidence="8" type="ORF">KME60_29165</name>
</gene>
<comment type="similarity">
    <text evidence="1">Belongs to the Lgt family.</text>
</comment>
<evidence type="ECO:0000256" key="6">
    <source>
        <dbReference type="ARBA" id="ARBA00023136"/>
    </source>
</evidence>
<dbReference type="GO" id="GO:0005886">
    <property type="term" value="C:plasma membrane"/>
    <property type="evidence" value="ECO:0007669"/>
    <property type="project" value="InterPro"/>
</dbReference>
<evidence type="ECO:0000313" key="9">
    <source>
        <dbReference type="Proteomes" id="UP000729701"/>
    </source>
</evidence>
<dbReference type="PANTHER" id="PTHR30589">
    <property type="entry name" value="PROLIPOPROTEIN DIACYLGLYCERYL TRANSFERASE"/>
    <property type="match status" value="1"/>
</dbReference>
<feature type="transmembrane region" description="Helical" evidence="7">
    <location>
        <begin position="117"/>
        <end position="138"/>
    </location>
</feature>
<feature type="transmembrane region" description="Helical" evidence="7">
    <location>
        <begin position="6"/>
        <end position="28"/>
    </location>
</feature>
<accession>A0A951UVX7</accession>
<dbReference type="PANTHER" id="PTHR30589:SF0">
    <property type="entry name" value="PHOSPHATIDYLGLYCEROL--PROLIPOPROTEIN DIACYLGLYCERYL TRANSFERASE"/>
    <property type="match status" value="1"/>
</dbReference>